<feature type="compositionally biased region" description="Basic residues" evidence="3">
    <location>
        <begin position="69"/>
        <end position="80"/>
    </location>
</feature>
<evidence type="ECO:0000313" key="6">
    <source>
        <dbReference type="Proteomes" id="UP000257109"/>
    </source>
</evidence>
<dbReference type="CDD" id="cd00590">
    <property type="entry name" value="RRM_SF"/>
    <property type="match status" value="3"/>
</dbReference>
<feature type="compositionally biased region" description="Acidic residues" evidence="3">
    <location>
        <begin position="377"/>
        <end position="393"/>
    </location>
</feature>
<reference evidence="5" key="1">
    <citation type="submission" date="2018-05" db="EMBL/GenBank/DDBJ databases">
        <title>Draft genome of Mucuna pruriens seed.</title>
        <authorList>
            <person name="Nnadi N.E."/>
            <person name="Vos R."/>
            <person name="Hasami M.H."/>
            <person name="Devisetty U.K."/>
            <person name="Aguiy J.C."/>
        </authorList>
    </citation>
    <scope>NUCLEOTIDE SEQUENCE [LARGE SCALE GENOMIC DNA]</scope>
    <source>
        <strain evidence="5">JCA_2017</strain>
    </source>
</reference>
<evidence type="ECO:0000256" key="1">
    <source>
        <dbReference type="ARBA" id="ARBA00022884"/>
    </source>
</evidence>
<protein>
    <submittedName>
        <fullName evidence="5">Heterogeneous nuclear ribonucleoprotein Q</fullName>
    </submittedName>
</protein>
<feature type="domain" description="RRM" evidence="4">
    <location>
        <begin position="593"/>
        <end position="673"/>
    </location>
</feature>
<dbReference type="InterPro" id="IPR035979">
    <property type="entry name" value="RBD_domain_sf"/>
</dbReference>
<feature type="region of interest" description="Disordered" evidence="3">
    <location>
        <begin position="937"/>
        <end position="970"/>
    </location>
</feature>
<feature type="region of interest" description="Disordered" evidence="3">
    <location>
        <begin position="703"/>
        <end position="723"/>
    </location>
</feature>
<dbReference type="FunFam" id="3.30.70.330:FF:001127">
    <property type="entry name" value="Heterogeneous nuclear ribonucleoprotein Q"/>
    <property type="match status" value="1"/>
</dbReference>
<feature type="compositionally biased region" description="Acidic residues" evidence="3">
    <location>
        <begin position="90"/>
        <end position="106"/>
    </location>
</feature>
<dbReference type="SMART" id="SM00360">
    <property type="entry name" value="RRM"/>
    <property type="match status" value="3"/>
</dbReference>
<evidence type="ECO:0000259" key="4">
    <source>
        <dbReference type="PROSITE" id="PS50102"/>
    </source>
</evidence>
<keyword evidence="6" id="KW-1185">Reference proteome</keyword>
<dbReference type="GO" id="GO:0003723">
    <property type="term" value="F:RNA binding"/>
    <property type="evidence" value="ECO:0007669"/>
    <property type="project" value="UniProtKB-UniRule"/>
</dbReference>
<dbReference type="Pfam" id="PF00076">
    <property type="entry name" value="RRM_1"/>
    <property type="match status" value="3"/>
</dbReference>
<dbReference type="GO" id="GO:1990904">
    <property type="term" value="C:ribonucleoprotein complex"/>
    <property type="evidence" value="ECO:0007669"/>
    <property type="project" value="UniProtKB-KW"/>
</dbReference>
<sequence length="970" mass="107543">MRTRNADSASKSATPKKTPPPRKSPAAKRTAAAKTRSTKKKEVSPAPDSNPEQSPLEQKSLGSASSTKSGKKKTPGRPRSKAIETLNLEEQCEAVAEETPIEDNTEAAEKVEDVEVVEGEQGVGSVGLFDEMEQKPMEVDEPVVEKVCESVEKANDIMEVEVSASQDASVPFKRPGRPIVDLNISADNEDCTGEKEGEKGKEELKDQEGDKGKEGLIEQEGDKGKEELKEKVGDRGKEELKEEEGDRGKEELTEEEGEKGKEELKEQGGEKGKEELKEQEGQKGKVELKEQEGDKGKVELKEHEGDKGKEKLKEQEPEKAKGEETNLFEPEESTESFGVEVKAQMQKEDVTPSKDSGEGPKGSEKLDLGEQGRVELVEEDPEEDPEESPEEIEALDEEHRELEAIANQRKIKKEHEIFVGGLDRDATEEDLRKVFQRIGEIVEVRLHKNSSTNKNKGYAFVKFSNKEHAKKALSEMKNPVIHGKRCGTAPSEDNDTLFLGNICNTWTKEAIRQKLKDYGIEGVENITLVPDVQHEGLSRGFAFLEFSCHADAMLAYKRLQKPDVIFGHAERTAKVAFAEPIREPDPEIMAQVKSVFINGLPPHWAEDHVRELFKSYGEIVRIVLARNMSTAKRKDYGFVDFSTHEAAVACVDGVNKSELGDGASKIKVRARLSNPLPKTQAVKGGMCGGFRVGHARSGAFARSGSGRGFGRGRPPFNNRGNFNRDRSFYHGGYSQVGRMGFRDDRDFNMHPGFRQRQFGPQGAVRGGHYAGSRGAAFAGPSRPFHDRAWFGIPDGGPSEPIPPRRPYSPGGQFDTPFMGRHFDDPYLYDDNMHGMKRPFYMTDPEPDYMGPNRLRPRLDYADPPIFHGTRQHDSFGAGSRQYPPDYYGSDYGRGSYSSYYGGDGSPLAWTENIVAVVVEYEYLMPWASKDVVAPSVEHEMTTTPGEQQVAATNKQATTSSDFGGATMNNE</sequence>
<dbReference type="STRING" id="157652.A0A371HVK4"/>
<name>A0A371HVK4_MUCPR</name>
<feature type="compositionally biased region" description="Basic and acidic residues" evidence="3">
    <location>
        <begin position="132"/>
        <end position="141"/>
    </location>
</feature>
<feature type="domain" description="RRM" evidence="4">
    <location>
        <begin position="415"/>
        <end position="493"/>
    </location>
</feature>
<feature type="non-terminal residue" evidence="5">
    <location>
        <position position="1"/>
    </location>
</feature>
<feature type="domain" description="RRM" evidence="4">
    <location>
        <begin position="495"/>
        <end position="580"/>
    </location>
</feature>
<dbReference type="OrthoDB" id="3800936at2759"/>
<keyword evidence="1 2" id="KW-0694">RNA-binding</keyword>
<dbReference type="Gene3D" id="3.30.70.330">
    <property type="match status" value="3"/>
</dbReference>
<feature type="compositionally biased region" description="Basic and acidic residues" evidence="3">
    <location>
        <begin position="192"/>
        <end position="251"/>
    </location>
</feature>
<dbReference type="AlphaFoldDB" id="A0A371HVK4"/>
<evidence type="ECO:0000256" key="3">
    <source>
        <dbReference type="SAM" id="MobiDB-lite"/>
    </source>
</evidence>
<dbReference type="FunFam" id="3.30.70.330:FF:000816">
    <property type="entry name" value="Heterogeneous nuclear ribonucleoprotein Q"/>
    <property type="match status" value="1"/>
</dbReference>
<evidence type="ECO:0000256" key="2">
    <source>
        <dbReference type="PROSITE-ProRule" id="PRU00176"/>
    </source>
</evidence>
<feature type="compositionally biased region" description="Low complexity" evidence="3">
    <location>
        <begin position="59"/>
        <end position="68"/>
    </location>
</feature>
<dbReference type="SUPFAM" id="SSF54928">
    <property type="entry name" value="RNA-binding domain, RBD"/>
    <property type="match status" value="2"/>
</dbReference>
<feature type="compositionally biased region" description="Basic and acidic residues" evidence="3">
    <location>
        <begin position="258"/>
        <end position="324"/>
    </location>
</feature>
<dbReference type="PANTHER" id="PTHR21245">
    <property type="entry name" value="HETEROGENEOUS NUCLEAR RIBONUCLEOPROTEIN"/>
    <property type="match status" value="1"/>
</dbReference>
<organism evidence="5 6">
    <name type="scientific">Mucuna pruriens</name>
    <name type="common">Velvet bean</name>
    <name type="synonym">Dolichos pruriens</name>
    <dbReference type="NCBI Taxonomy" id="157652"/>
    <lineage>
        <taxon>Eukaryota</taxon>
        <taxon>Viridiplantae</taxon>
        <taxon>Streptophyta</taxon>
        <taxon>Embryophyta</taxon>
        <taxon>Tracheophyta</taxon>
        <taxon>Spermatophyta</taxon>
        <taxon>Magnoliopsida</taxon>
        <taxon>eudicotyledons</taxon>
        <taxon>Gunneridae</taxon>
        <taxon>Pentapetalae</taxon>
        <taxon>rosids</taxon>
        <taxon>fabids</taxon>
        <taxon>Fabales</taxon>
        <taxon>Fabaceae</taxon>
        <taxon>Papilionoideae</taxon>
        <taxon>50 kb inversion clade</taxon>
        <taxon>NPAAA clade</taxon>
        <taxon>indigoferoid/millettioid clade</taxon>
        <taxon>Phaseoleae</taxon>
        <taxon>Mucuna</taxon>
    </lineage>
</organism>
<accession>A0A371HVK4</accession>
<dbReference type="InterPro" id="IPR000504">
    <property type="entry name" value="RRM_dom"/>
</dbReference>
<dbReference type="EMBL" id="QJKJ01001610">
    <property type="protein sequence ID" value="RDY06803.1"/>
    <property type="molecule type" value="Genomic_DNA"/>
</dbReference>
<feature type="region of interest" description="Disordered" evidence="3">
    <location>
        <begin position="161"/>
        <end position="393"/>
    </location>
</feature>
<dbReference type="InterPro" id="IPR012677">
    <property type="entry name" value="Nucleotide-bd_a/b_plait_sf"/>
</dbReference>
<comment type="caution">
    <text evidence="5">The sequence shown here is derived from an EMBL/GenBank/DDBJ whole genome shotgun (WGS) entry which is preliminary data.</text>
</comment>
<feature type="compositionally biased region" description="Polar residues" evidence="3">
    <location>
        <begin position="941"/>
        <end position="970"/>
    </location>
</feature>
<dbReference type="FunFam" id="3.30.70.330:FF:000187">
    <property type="entry name" value="Heterogeneous nuclear ribonucleoprotein Q"/>
    <property type="match status" value="1"/>
</dbReference>
<evidence type="ECO:0000313" key="5">
    <source>
        <dbReference type="EMBL" id="RDY06803.1"/>
    </source>
</evidence>
<feature type="compositionally biased region" description="Low complexity" evidence="3">
    <location>
        <begin position="712"/>
        <end position="721"/>
    </location>
</feature>
<feature type="compositionally biased region" description="Basic and acidic residues" evidence="3">
    <location>
        <begin position="345"/>
        <end position="376"/>
    </location>
</feature>
<dbReference type="Proteomes" id="UP000257109">
    <property type="component" value="Unassembled WGS sequence"/>
</dbReference>
<gene>
    <name evidence="5" type="primary">LIF2</name>
    <name evidence="5" type="ORF">CR513_09154</name>
</gene>
<dbReference type="PROSITE" id="PS50102">
    <property type="entry name" value="RRM"/>
    <property type="match status" value="3"/>
</dbReference>
<proteinExistence type="predicted"/>
<feature type="region of interest" description="Disordered" evidence="3">
    <location>
        <begin position="1"/>
        <end position="141"/>
    </location>
</feature>
<keyword evidence="5" id="KW-0687">Ribonucleoprotein</keyword>